<evidence type="ECO:0000313" key="2">
    <source>
        <dbReference type="Proteomes" id="UP001341281"/>
    </source>
</evidence>
<dbReference type="Proteomes" id="UP001341281">
    <property type="component" value="Chromosome 03"/>
</dbReference>
<evidence type="ECO:0000313" key="1">
    <source>
        <dbReference type="EMBL" id="WVZ63170.1"/>
    </source>
</evidence>
<dbReference type="Pfam" id="PF08224">
    <property type="entry name" value="DUF1719"/>
    <property type="match status" value="1"/>
</dbReference>
<reference evidence="1 2" key="1">
    <citation type="submission" date="2024-02" db="EMBL/GenBank/DDBJ databases">
        <title>High-quality chromosome-scale genome assembly of Pensacola bahiagrass (Paspalum notatum Flugge var. saurae).</title>
        <authorList>
            <person name="Vega J.M."/>
            <person name="Podio M."/>
            <person name="Orjuela J."/>
            <person name="Siena L.A."/>
            <person name="Pessino S.C."/>
            <person name="Combes M.C."/>
            <person name="Mariac C."/>
            <person name="Albertini E."/>
            <person name="Pupilli F."/>
            <person name="Ortiz J.P.A."/>
            <person name="Leblanc O."/>
        </authorList>
    </citation>
    <scope>NUCLEOTIDE SEQUENCE [LARGE SCALE GENOMIC DNA]</scope>
    <source>
        <strain evidence="1">R1</strain>
        <tissue evidence="1">Leaf</tissue>
    </source>
</reference>
<name>A0AAQ3SYY4_PASNO</name>
<feature type="non-terminal residue" evidence="1">
    <location>
        <position position="469"/>
    </location>
</feature>
<proteinExistence type="predicted"/>
<dbReference type="AlphaFoldDB" id="A0AAQ3SYY4"/>
<gene>
    <name evidence="1" type="ORF">U9M48_012825</name>
</gene>
<dbReference type="PANTHER" id="PTHR33377">
    <property type="entry name" value="OS10G0134700 PROTEIN-RELATED"/>
    <property type="match status" value="1"/>
</dbReference>
<dbReference type="SMART" id="SM01157">
    <property type="entry name" value="DUF1719"/>
    <property type="match status" value="1"/>
</dbReference>
<dbReference type="PANTHER" id="PTHR33377:SF97">
    <property type="entry name" value="WW DOMAIN-CONTAINING PROTEIN"/>
    <property type="match status" value="1"/>
</dbReference>
<keyword evidence="2" id="KW-1185">Reference proteome</keyword>
<dbReference type="InterPro" id="IPR013181">
    <property type="entry name" value="DUF1719"/>
</dbReference>
<accession>A0AAQ3SYY4</accession>
<dbReference type="EMBL" id="CP144747">
    <property type="protein sequence ID" value="WVZ63170.1"/>
    <property type="molecule type" value="Genomic_DNA"/>
</dbReference>
<organism evidence="1 2">
    <name type="scientific">Paspalum notatum var. saurae</name>
    <dbReference type="NCBI Taxonomy" id="547442"/>
    <lineage>
        <taxon>Eukaryota</taxon>
        <taxon>Viridiplantae</taxon>
        <taxon>Streptophyta</taxon>
        <taxon>Embryophyta</taxon>
        <taxon>Tracheophyta</taxon>
        <taxon>Spermatophyta</taxon>
        <taxon>Magnoliopsida</taxon>
        <taxon>Liliopsida</taxon>
        <taxon>Poales</taxon>
        <taxon>Poaceae</taxon>
        <taxon>PACMAD clade</taxon>
        <taxon>Panicoideae</taxon>
        <taxon>Andropogonodae</taxon>
        <taxon>Paspaleae</taxon>
        <taxon>Paspalinae</taxon>
        <taxon>Paspalum</taxon>
    </lineage>
</organism>
<protein>
    <submittedName>
        <fullName evidence="1">Uncharacterized protein</fullName>
    </submittedName>
</protein>
<sequence>MLSLSFLSCTSSTIVGELVSKKKNIVGEQATRIMSSLIGKDNEDKSKQKQNIERLEMAHIKMEAVLQVSDRWHIADMSLLQWQRRLKRAAQECEDTLLRCKQQAIEEEQMWQQVSQSLFPKRIAHVTKFGGTLRRCTFFDPLIGHLLSGKSTKYQASWEDKLSDLNLRPMSSAERGVEAIMGFSCQDFSDPKKGFFVPSMLYLSESTDIFGVIIKCAVAPHFKFAAESIRTGLIQLPTQDFSWDSPYSGSEFWANIHDTITQQHRPNPLCCSEHRQHPISFSRTSHTMASSSRMLSTIFPEEVINIHLKWRIPMSDQGTDSMNLTAVRGGCSCHCQSSELPTLNLGVLLIPHESSEDIEPAVENYALEVIDGKKQEKIHTNAHLKHLRDKLLHKAIKYLHQNAESKMYQMSLKSRHGTAHLCVEKRSIQIQTAGMVKSEATTPAQNKRATTLQQDRERWKLVSDDLLKL</sequence>